<dbReference type="GO" id="GO:0034361">
    <property type="term" value="C:very-low-density lipoprotein particle"/>
    <property type="evidence" value="ECO:0007669"/>
    <property type="project" value="TreeGrafter"/>
</dbReference>
<dbReference type="GO" id="GO:0034384">
    <property type="term" value="P:high-density lipoprotein particle clearance"/>
    <property type="evidence" value="ECO:0007669"/>
    <property type="project" value="TreeGrafter"/>
</dbReference>
<dbReference type="PANTHER" id="PTHR32028:SF1">
    <property type="entry name" value="APOLIPOPROTEIN M"/>
    <property type="match status" value="1"/>
</dbReference>
<dbReference type="RefSeq" id="XP_008279329.1">
    <property type="nucleotide sequence ID" value="XM_008281107.1"/>
</dbReference>
<evidence type="ECO:0000256" key="1">
    <source>
        <dbReference type="ARBA" id="ARBA00004613"/>
    </source>
</evidence>
<dbReference type="GO" id="GO:0034375">
    <property type="term" value="P:high-density lipoprotein particle remodeling"/>
    <property type="evidence" value="ECO:0007669"/>
    <property type="project" value="TreeGrafter"/>
</dbReference>
<comment type="subcellular location">
    <subcellularLocation>
        <location evidence="1">Secreted</location>
    </subcellularLocation>
</comment>
<dbReference type="Proteomes" id="UP000694891">
    <property type="component" value="Unplaced"/>
</dbReference>
<evidence type="ECO:0000256" key="7">
    <source>
        <dbReference type="ARBA" id="ARBA00022729"/>
    </source>
</evidence>
<dbReference type="OrthoDB" id="9944312at2759"/>
<protein>
    <recommendedName>
        <fullName evidence="4">Apolipoprotein M</fullName>
    </recommendedName>
</protein>
<keyword evidence="7" id="KW-0732">Signal</keyword>
<evidence type="ECO:0000313" key="13">
    <source>
        <dbReference type="Proteomes" id="UP000694891"/>
    </source>
</evidence>
<dbReference type="Ensembl" id="ENSSPAT00000017010.1">
    <property type="protein sequence ID" value="ENSSPAP00000016747.1"/>
    <property type="gene ID" value="ENSSPAG00000012646.1"/>
</dbReference>
<gene>
    <name evidence="14" type="primary">apom</name>
</gene>
<dbReference type="GO" id="GO:0005543">
    <property type="term" value="F:phospholipid binding"/>
    <property type="evidence" value="ECO:0007669"/>
    <property type="project" value="TreeGrafter"/>
</dbReference>
<keyword evidence="10" id="KW-1015">Disulfide bond</keyword>
<evidence type="ECO:0000256" key="9">
    <source>
        <dbReference type="ARBA" id="ARBA00023055"/>
    </source>
</evidence>
<reference evidence="12" key="1">
    <citation type="submission" date="2023-09" db="UniProtKB">
        <authorList>
            <consortium name="Ensembl"/>
        </authorList>
    </citation>
    <scope>IDENTIFICATION</scope>
</reference>
<sequence>MLQEALSSFLHLYGLLYQAIMPCSHPELLPVKSVDRQQYLGKWYFQAAASHSEADIQKFRALDSILFTMEEPANDTLLLTGHMRIGDACITQTWTYHLHPGRDDLELEGRPQRRNLLWSGKWANCPDCIVFQEVEPPLNETGTVDSLHRHMLYARSSDVKDELVTAFLENAACHKMQASVRLPQEKEFCT</sequence>
<dbReference type="InterPro" id="IPR022734">
    <property type="entry name" value="ApoM"/>
</dbReference>
<evidence type="ECO:0000256" key="6">
    <source>
        <dbReference type="ARBA" id="ARBA00022525"/>
    </source>
</evidence>
<keyword evidence="6" id="KW-0964">Secreted</keyword>
<dbReference type="STRING" id="144197.ENSSPAP00000016747"/>
<organism evidence="12">
    <name type="scientific">Stegastes partitus</name>
    <name type="common">bicolor damselfish</name>
    <dbReference type="NCBI Taxonomy" id="144197"/>
    <lineage>
        <taxon>Eukaryota</taxon>
        <taxon>Metazoa</taxon>
        <taxon>Chordata</taxon>
        <taxon>Craniata</taxon>
        <taxon>Vertebrata</taxon>
        <taxon>Euteleostomi</taxon>
        <taxon>Actinopterygii</taxon>
        <taxon>Neopterygii</taxon>
        <taxon>Teleostei</taxon>
        <taxon>Neoteleostei</taxon>
        <taxon>Acanthomorphata</taxon>
        <taxon>Ovalentaria</taxon>
        <taxon>Pomacentridae</taxon>
        <taxon>Stegastes</taxon>
    </lineage>
</organism>
<dbReference type="GO" id="GO:0034364">
    <property type="term" value="C:high-density lipoprotein particle"/>
    <property type="evidence" value="ECO:0007669"/>
    <property type="project" value="UniProtKB-KW"/>
</dbReference>
<evidence type="ECO:0000313" key="14">
    <source>
        <dbReference type="RefSeq" id="XP_008279329.1"/>
    </source>
</evidence>
<evidence type="ECO:0000256" key="2">
    <source>
        <dbReference type="ARBA" id="ARBA00007071"/>
    </source>
</evidence>
<dbReference type="AlphaFoldDB" id="A0A3B5AT94"/>
<keyword evidence="13" id="KW-1185">Reference proteome</keyword>
<dbReference type="GeneID" id="103356810"/>
<evidence type="ECO:0000256" key="8">
    <source>
        <dbReference type="ARBA" id="ARBA00022850"/>
    </source>
</evidence>
<dbReference type="GO" id="GO:0034362">
    <property type="term" value="C:low-density lipoprotein particle"/>
    <property type="evidence" value="ECO:0007669"/>
    <property type="project" value="TreeGrafter"/>
</dbReference>
<evidence type="ECO:0000313" key="12">
    <source>
        <dbReference type="Ensembl" id="ENSSPAP00000016747.1"/>
    </source>
</evidence>
<evidence type="ECO:0000256" key="10">
    <source>
        <dbReference type="ARBA" id="ARBA00023157"/>
    </source>
</evidence>
<evidence type="ECO:0000256" key="11">
    <source>
        <dbReference type="ARBA" id="ARBA00025553"/>
    </source>
</evidence>
<dbReference type="SUPFAM" id="SSF50814">
    <property type="entry name" value="Lipocalins"/>
    <property type="match status" value="1"/>
</dbReference>
<comment type="similarity">
    <text evidence="2">Belongs to the calycin superfamily. Lipocalin family. Highly divergent.</text>
</comment>
<dbReference type="GO" id="GO:0034380">
    <property type="term" value="P:high-density lipoprotein particle assembly"/>
    <property type="evidence" value="ECO:0007669"/>
    <property type="project" value="TreeGrafter"/>
</dbReference>
<accession>A0A3B5AT94</accession>
<comment type="subunit">
    <text evidence="3">Interacts with LRP2; LRP2 mediates APOM renal uptake and subsequent lysosomal degradation.</text>
</comment>
<keyword evidence="5" id="KW-0813">Transport</keyword>
<dbReference type="GO" id="GO:0005319">
    <property type="term" value="F:lipid transporter activity"/>
    <property type="evidence" value="ECO:0007669"/>
    <property type="project" value="TreeGrafter"/>
</dbReference>
<evidence type="ECO:0000256" key="5">
    <source>
        <dbReference type="ARBA" id="ARBA00022448"/>
    </source>
</evidence>
<dbReference type="GO" id="GO:0033344">
    <property type="term" value="P:cholesterol efflux"/>
    <property type="evidence" value="ECO:0007669"/>
    <property type="project" value="TreeGrafter"/>
</dbReference>
<proteinExistence type="inferred from homology"/>
<reference evidence="14" key="2">
    <citation type="submission" date="2025-04" db="UniProtKB">
        <authorList>
            <consortium name="RefSeq"/>
        </authorList>
    </citation>
    <scope>IDENTIFICATION</scope>
</reference>
<dbReference type="Pfam" id="PF11032">
    <property type="entry name" value="ApoM"/>
    <property type="match status" value="1"/>
</dbReference>
<dbReference type="Gene3D" id="2.40.128.20">
    <property type="match status" value="1"/>
</dbReference>
<dbReference type="GeneTree" id="ENSGT00390000001026"/>
<keyword evidence="9" id="KW-0445">Lipid transport</keyword>
<dbReference type="PANTHER" id="PTHR32028">
    <property type="entry name" value="APOLIPOPROTEIN M"/>
    <property type="match status" value="1"/>
</dbReference>
<dbReference type="InterPro" id="IPR012674">
    <property type="entry name" value="Calycin"/>
</dbReference>
<evidence type="ECO:0000256" key="4">
    <source>
        <dbReference type="ARBA" id="ARBA00019937"/>
    </source>
</evidence>
<keyword evidence="8" id="KW-0345">HDL</keyword>
<comment type="function">
    <text evidence="11">Probably involved in lipid transport. Can bind sphingosine-1-phosphate, myristic acid, palmitic acid and stearic acid, retinol, all-trans-retinoic acid and 9-cis-retinoic acid.</text>
</comment>
<evidence type="ECO:0000256" key="3">
    <source>
        <dbReference type="ARBA" id="ARBA00011559"/>
    </source>
</evidence>
<name>A0A3B5AT94_9TELE</name>